<sequence length="462" mass="50386">MRLDKKKRGFQLPHVIIILMCIMLAVTVMSFLIPSGEFVRDANGAVDPTQFSYVENDNPITFFDFFYDIPHGIVESADIIISIMVISGVLYVIEQTGAISAALQRLTAAARGKEVFVVLGLTLVFGVLGVIGWGEDALPFVPMVVSLALALGYDRVVGVAIVQLGVCIGFSTGAFNTFTTGICQELAGVPIFTAWQFRLMEFVICYLILALFLASYCRKIKRDPNRSVMPEFQRGERQEQKLMTEQVPMTPRRVLTLLAFVVALIVQVFGAIQLGWGMEQFSGLYVILAVAVAVINGISPSKACTDFIQGTTTVMSAVIVIGVARAIYLLMDQAKIVDTIIHALANVFEGKSPFVVLLLLYIFVIVFNFFVTSASGKAFILFPMLKPLADILGINQQVVVTTFQLGDGFTNWFFPSSGLLMAGLELGGVTYQQWVKFAAKIIGALVLAGLCFAFLAQMIGLS</sequence>
<protein>
    <submittedName>
        <fullName evidence="8">YfcC family protein</fullName>
    </submittedName>
</protein>
<keyword evidence="3 6" id="KW-0812">Transmembrane</keyword>
<evidence type="ECO:0000256" key="2">
    <source>
        <dbReference type="ARBA" id="ARBA00022475"/>
    </source>
</evidence>
<dbReference type="GO" id="GO:0005886">
    <property type="term" value="C:plasma membrane"/>
    <property type="evidence" value="ECO:0007669"/>
    <property type="project" value="UniProtKB-SubCell"/>
</dbReference>
<organism evidence="8 9">
    <name type="scientific">Flavonifractor plautii</name>
    <name type="common">Fusobacterium plautii</name>
    <dbReference type="NCBI Taxonomy" id="292800"/>
    <lineage>
        <taxon>Bacteria</taxon>
        <taxon>Bacillati</taxon>
        <taxon>Bacillota</taxon>
        <taxon>Clostridia</taxon>
        <taxon>Eubacteriales</taxon>
        <taxon>Oscillospiraceae</taxon>
        <taxon>Flavonifractor</taxon>
    </lineage>
</organism>
<name>A0A6I2R364_FLAPL</name>
<evidence type="ECO:0000256" key="4">
    <source>
        <dbReference type="ARBA" id="ARBA00022989"/>
    </source>
</evidence>
<evidence type="ECO:0000313" key="8">
    <source>
        <dbReference type="EMBL" id="MSB21098.1"/>
    </source>
</evidence>
<dbReference type="EMBL" id="JAQLWO010000001">
    <property type="protein sequence ID" value="MDB7904602.1"/>
    <property type="molecule type" value="Genomic_DNA"/>
</dbReference>
<feature type="transmembrane region" description="Helical" evidence="6">
    <location>
        <begin position="12"/>
        <end position="33"/>
    </location>
</feature>
<feature type="transmembrane region" description="Helical" evidence="6">
    <location>
        <begin position="254"/>
        <end position="276"/>
    </location>
</feature>
<evidence type="ECO:0000256" key="5">
    <source>
        <dbReference type="ARBA" id="ARBA00023136"/>
    </source>
</evidence>
<dbReference type="PANTHER" id="PTHR43652">
    <property type="entry name" value="BASIC AMINO ACID ANTIPORTER YFCC-RELATED"/>
    <property type="match status" value="1"/>
</dbReference>
<accession>A0A6I2R364</accession>
<dbReference type="InterPro" id="IPR018385">
    <property type="entry name" value="C4_dicarb_anaerob_car-like"/>
</dbReference>
<evidence type="ECO:0000256" key="6">
    <source>
        <dbReference type="SAM" id="Phobius"/>
    </source>
</evidence>
<feature type="transmembrane region" description="Helical" evidence="6">
    <location>
        <begin position="115"/>
        <end position="134"/>
    </location>
</feature>
<gene>
    <name evidence="8" type="ORF">GKE97_16425</name>
    <name evidence="7" type="ORF">PND83_01280</name>
</gene>
<feature type="transmembrane region" description="Helical" evidence="6">
    <location>
        <begin position="311"/>
        <end position="331"/>
    </location>
</feature>
<evidence type="ECO:0000256" key="1">
    <source>
        <dbReference type="ARBA" id="ARBA00004651"/>
    </source>
</evidence>
<dbReference type="PANTHER" id="PTHR43652:SF2">
    <property type="entry name" value="BASIC AMINO ACID ANTIPORTER YFCC-RELATED"/>
    <property type="match status" value="1"/>
</dbReference>
<dbReference type="Proteomes" id="UP000434475">
    <property type="component" value="Unassembled WGS sequence"/>
</dbReference>
<evidence type="ECO:0000256" key="3">
    <source>
        <dbReference type="ARBA" id="ARBA00022692"/>
    </source>
</evidence>
<comment type="caution">
    <text evidence="8">The sequence shown here is derived from an EMBL/GenBank/DDBJ whole genome shotgun (WGS) entry which is preliminary data.</text>
</comment>
<dbReference type="InterPro" id="IPR051679">
    <property type="entry name" value="DASS-Related_Transporters"/>
</dbReference>
<dbReference type="EMBL" id="WKPR01000019">
    <property type="protein sequence ID" value="MSB21098.1"/>
    <property type="molecule type" value="Genomic_DNA"/>
</dbReference>
<feature type="transmembrane region" description="Helical" evidence="6">
    <location>
        <begin position="438"/>
        <end position="459"/>
    </location>
</feature>
<keyword evidence="5 6" id="KW-0472">Membrane</keyword>
<dbReference type="RefSeq" id="WP_009259603.1">
    <property type="nucleotide sequence ID" value="NZ_JADMVA010000012.1"/>
</dbReference>
<feature type="transmembrane region" description="Helical" evidence="6">
    <location>
        <begin position="79"/>
        <end position="103"/>
    </location>
</feature>
<reference evidence="8 9" key="1">
    <citation type="journal article" date="2019" name="Nat. Med.">
        <title>A library of human gut bacterial isolates paired with longitudinal multiomics data enables mechanistic microbiome research.</title>
        <authorList>
            <person name="Poyet M."/>
            <person name="Groussin M."/>
            <person name="Gibbons S.M."/>
            <person name="Avila-Pacheco J."/>
            <person name="Jiang X."/>
            <person name="Kearney S.M."/>
            <person name="Perrotta A.R."/>
            <person name="Berdy B."/>
            <person name="Zhao S."/>
            <person name="Lieberman T.D."/>
            <person name="Swanson P.K."/>
            <person name="Smith M."/>
            <person name="Roesemann S."/>
            <person name="Alexander J.E."/>
            <person name="Rich S.A."/>
            <person name="Livny J."/>
            <person name="Vlamakis H."/>
            <person name="Clish C."/>
            <person name="Bullock K."/>
            <person name="Deik A."/>
            <person name="Scott J."/>
            <person name="Pierce K.A."/>
            <person name="Xavier R.J."/>
            <person name="Alm E.J."/>
        </authorList>
    </citation>
    <scope>NUCLEOTIDE SEQUENCE [LARGE SCALE GENOMIC DNA]</scope>
    <source>
        <strain evidence="8 9">BIOML-A2</strain>
    </source>
</reference>
<evidence type="ECO:0000313" key="7">
    <source>
        <dbReference type="EMBL" id="MDB7904602.1"/>
    </source>
</evidence>
<keyword evidence="4 6" id="KW-1133">Transmembrane helix</keyword>
<keyword evidence="2" id="KW-1003">Cell membrane</keyword>
<feature type="transmembrane region" description="Helical" evidence="6">
    <location>
        <begin position="199"/>
        <end position="217"/>
    </location>
</feature>
<feature type="transmembrane region" description="Helical" evidence="6">
    <location>
        <begin position="282"/>
        <end position="299"/>
    </location>
</feature>
<comment type="subcellular location">
    <subcellularLocation>
        <location evidence="1">Cell membrane</location>
        <topology evidence="1">Multi-pass membrane protein</topology>
    </subcellularLocation>
</comment>
<dbReference type="AlphaFoldDB" id="A0A6I2R364"/>
<dbReference type="Pfam" id="PF03606">
    <property type="entry name" value="DcuC"/>
    <property type="match status" value="1"/>
</dbReference>
<feature type="transmembrane region" description="Helical" evidence="6">
    <location>
        <begin position="351"/>
        <end position="371"/>
    </location>
</feature>
<dbReference type="Proteomes" id="UP001211006">
    <property type="component" value="Unassembled WGS sequence"/>
</dbReference>
<evidence type="ECO:0000313" key="9">
    <source>
        <dbReference type="Proteomes" id="UP000434475"/>
    </source>
</evidence>
<proteinExistence type="predicted"/>
<reference evidence="7" key="2">
    <citation type="submission" date="2023-01" db="EMBL/GenBank/DDBJ databases">
        <title>Human gut microbiome strain richness.</title>
        <authorList>
            <person name="Chen-Liaw A."/>
        </authorList>
    </citation>
    <scope>NUCLEOTIDE SEQUENCE</scope>
    <source>
        <strain evidence="7">2225st1_A6_2225SCRN_200828</strain>
    </source>
</reference>